<keyword evidence="2" id="KW-1185">Reference proteome</keyword>
<proteinExistence type="predicted"/>
<protein>
    <submittedName>
        <fullName evidence="1">Uncharacterized protein</fullName>
    </submittedName>
</protein>
<name>A0A852V7F5_9ACTN</name>
<reference evidence="1 2" key="1">
    <citation type="submission" date="2020-07" db="EMBL/GenBank/DDBJ databases">
        <title>Sequencing the genomes of 1000 actinobacteria strains.</title>
        <authorList>
            <person name="Klenk H.-P."/>
        </authorList>
    </citation>
    <scope>NUCLEOTIDE SEQUENCE [LARGE SCALE GENOMIC DNA]</scope>
    <source>
        <strain evidence="1 2">DSM 45763</strain>
    </source>
</reference>
<dbReference type="EMBL" id="JACCCO010000003">
    <property type="protein sequence ID" value="NYF43488.1"/>
    <property type="molecule type" value="Genomic_DNA"/>
</dbReference>
<dbReference type="Pfam" id="PF19686">
    <property type="entry name" value="DUF6188"/>
    <property type="match status" value="1"/>
</dbReference>
<sequence>MDLKLQSQSVVRICFDNALTIITDEDFEIRIEVESLIRIVNNGQVKFYPGHPENAASYLVQLLGKKISISESTEGGNLIVKFDGGLDLTVDFDAKYEAWEISGPKGWRVVCMPGGGIAVWSGS</sequence>
<dbReference type="InterPro" id="IPR046179">
    <property type="entry name" value="DUF6188"/>
</dbReference>
<dbReference type="Proteomes" id="UP000576393">
    <property type="component" value="Unassembled WGS sequence"/>
</dbReference>
<organism evidence="1 2">
    <name type="scientific">Streptosporangium sandarakinum</name>
    <dbReference type="NCBI Taxonomy" id="1260955"/>
    <lineage>
        <taxon>Bacteria</taxon>
        <taxon>Bacillati</taxon>
        <taxon>Actinomycetota</taxon>
        <taxon>Actinomycetes</taxon>
        <taxon>Streptosporangiales</taxon>
        <taxon>Streptosporangiaceae</taxon>
        <taxon>Streptosporangium</taxon>
    </lineage>
</organism>
<evidence type="ECO:0000313" key="1">
    <source>
        <dbReference type="EMBL" id="NYF43488.1"/>
    </source>
</evidence>
<comment type="caution">
    <text evidence="1">The sequence shown here is derived from an EMBL/GenBank/DDBJ whole genome shotgun (WGS) entry which is preliminary data.</text>
</comment>
<accession>A0A852V7F5</accession>
<dbReference type="AlphaFoldDB" id="A0A852V7F5"/>
<evidence type="ECO:0000313" key="2">
    <source>
        <dbReference type="Proteomes" id="UP000576393"/>
    </source>
</evidence>
<dbReference type="RefSeq" id="WP_179827027.1">
    <property type="nucleotide sequence ID" value="NZ_JACCCO010000003.1"/>
</dbReference>
<gene>
    <name evidence="1" type="ORF">HDA43_005715</name>
</gene>